<comment type="similarity">
    <text evidence="2">Belongs to the UPF0174 family.</text>
</comment>
<comment type="similarity">
    <text evidence="1">Belongs to the CBP3 family.</text>
</comment>
<dbReference type="InterPro" id="IPR021150">
    <property type="entry name" value="Ubiq_cyt_c_chap"/>
</dbReference>
<reference evidence="4" key="2">
    <citation type="submission" date="2020-09" db="EMBL/GenBank/DDBJ databases">
        <authorList>
            <person name="Sun Q."/>
            <person name="Kim S."/>
        </authorList>
    </citation>
    <scope>NUCLEOTIDE SEQUENCE</scope>
    <source>
        <strain evidence="4">KCTC 32513</strain>
    </source>
</reference>
<dbReference type="InterPro" id="IPR007129">
    <property type="entry name" value="Ubiqinol_cyt_c_chaperone_CPB3"/>
</dbReference>
<feature type="domain" description="Ubiquinol-cytochrome c chaperone" evidence="3">
    <location>
        <begin position="39"/>
        <end position="173"/>
    </location>
</feature>
<accession>A0A8J3G190</accession>
<dbReference type="PANTHER" id="PTHR12184:SF1">
    <property type="entry name" value="UBIQUINOL-CYTOCHROME-C REDUCTASE COMPLEX ASSEMBLY FACTOR 1"/>
    <property type="match status" value="1"/>
</dbReference>
<dbReference type="PANTHER" id="PTHR12184">
    <property type="entry name" value="UBIQUINOL-CYTOCHROME C REDUCTASE COMPLEX ASSEMBLY FACTOR 1 FAMILY MEMBER"/>
    <property type="match status" value="1"/>
</dbReference>
<dbReference type="AlphaFoldDB" id="A0A8J3G190"/>
<dbReference type="Pfam" id="PF03981">
    <property type="entry name" value="Ubiq_cyt_C_chap"/>
    <property type="match status" value="1"/>
</dbReference>
<gene>
    <name evidence="4" type="ORF">GCM10009069_03870</name>
</gene>
<reference evidence="4" key="1">
    <citation type="journal article" date="2014" name="Int. J. Syst. Evol. Microbiol.">
        <title>Complete genome sequence of Corynebacterium casei LMG S-19264T (=DSM 44701T), isolated from a smear-ripened cheese.</title>
        <authorList>
            <consortium name="US DOE Joint Genome Institute (JGI-PGF)"/>
            <person name="Walter F."/>
            <person name="Albersmeier A."/>
            <person name="Kalinowski J."/>
            <person name="Ruckert C."/>
        </authorList>
    </citation>
    <scope>NUCLEOTIDE SEQUENCE</scope>
    <source>
        <strain evidence="4">KCTC 32513</strain>
    </source>
</reference>
<name>A0A8J3G190_9PROT</name>
<comment type="caution">
    <text evidence="4">The sequence shown here is derived from an EMBL/GenBank/DDBJ whole genome shotgun (WGS) entry which is preliminary data.</text>
</comment>
<keyword evidence="5" id="KW-1185">Reference proteome</keyword>
<sequence>MGLFDRLMGRDLPERKDARRIYRHLMAQARTPAFYGQGGIADDFDGRIDMIALHLTIIMERLRSEGEDGALLNQALFDEMKDDFEVALREEGISDTGVKRRIKPMIGHFYDRLKTYTDALKTENPQKTLADSFVIATENENPSTFALKLADYSLDWLKDLRTLSMKQITDGRIFFPEL</sequence>
<dbReference type="RefSeq" id="WP_189494844.1">
    <property type="nucleotide sequence ID" value="NZ_BMZH01000001.1"/>
</dbReference>
<evidence type="ECO:0000313" key="5">
    <source>
        <dbReference type="Proteomes" id="UP000634004"/>
    </source>
</evidence>
<dbReference type="EMBL" id="BMZH01000001">
    <property type="protein sequence ID" value="GHA83788.1"/>
    <property type="molecule type" value="Genomic_DNA"/>
</dbReference>
<organism evidence="4 5">
    <name type="scientific">Algimonas arctica</name>
    <dbReference type="NCBI Taxonomy" id="1479486"/>
    <lineage>
        <taxon>Bacteria</taxon>
        <taxon>Pseudomonadati</taxon>
        <taxon>Pseudomonadota</taxon>
        <taxon>Alphaproteobacteria</taxon>
        <taxon>Maricaulales</taxon>
        <taxon>Robiginitomaculaceae</taxon>
        <taxon>Algimonas</taxon>
    </lineage>
</organism>
<evidence type="ECO:0000256" key="2">
    <source>
        <dbReference type="ARBA" id="ARBA00006436"/>
    </source>
</evidence>
<evidence type="ECO:0000259" key="3">
    <source>
        <dbReference type="Pfam" id="PF03981"/>
    </source>
</evidence>
<proteinExistence type="inferred from homology"/>
<evidence type="ECO:0000313" key="4">
    <source>
        <dbReference type="EMBL" id="GHA83788.1"/>
    </source>
</evidence>
<dbReference type="Proteomes" id="UP000634004">
    <property type="component" value="Unassembled WGS sequence"/>
</dbReference>
<evidence type="ECO:0000256" key="1">
    <source>
        <dbReference type="ARBA" id="ARBA00006407"/>
    </source>
</evidence>
<protein>
    <recommendedName>
        <fullName evidence="3">Ubiquinol-cytochrome c chaperone domain-containing protein</fullName>
    </recommendedName>
</protein>